<dbReference type="PANTHER" id="PTHR36886:SF3">
    <property type="entry name" value="PROTEIN FRIGIDA-ESSENTIAL 1"/>
    <property type="match status" value="1"/>
</dbReference>
<dbReference type="InterPro" id="IPR052650">
    <property type="entry name" value="Zinc_finger_CCCH"/>
</dbReference>
<keyword evidence="2" id="KW-1185">Reference proteome</keyword>
<evidence type="ECO:0000313" key="1">
    <source>
        <dbReference type="EMBL" id="KAG6777068.1"/>
    </source>
</evidence>
<evidence type="ECO:0000313" key="2">
    <source>
        <dbReference type="Proteomes" id="UP000886885"/>
    </source>
</evidence>
<dbReference type="Proteomes" id="UP000886885">
    <property type="component" value="Chromosome 4D"/>
</dbReference>
<dbReference type="EMBL" id="JAAWWB010000008">
    <property type="protein sequence ID" value="KAG6777068.1"/>
    <property type="molecule type" value="Genomic_DNA"/>
</dbReference>
<protein>
    <submittedName>
        <fullName evidence="1">Uncharacterized protein</fullName>
    </submittedName>
</protein>
<dbReference type="PANTHER" id="PTHR36886">
    <property type="entry name" value="PROTEIN FRIGIDA-ESSENTIAL 1"/>
    <property type="match status" value="1"/>
</dbReference>
<reference evidence="1" key="1">
    <citation type="journal article" date="2020" name="bioRxiv">
        <title>Hybrid origin of Populus tomentosa Carr. identified through genome sequencing and phylogenomic analysis.</title>
        <authorList>
            <person name="An X."/>
            <person name="Gao K."/>
            <person name="Chen Z."/>
            <person name="Li J."/>
            <person name="Yang X."/>
            <person name="Yang X."/>
            <person name="Zhou J."/>
            <person name="Guo T."/>
            <person name="Zhao T."/>
            <person name="Huang S."/>
            <person name="Miao D."/>
            <person name="Khan W.U."/>
            <person name="Rao P."/>
            <person name="Ye M."/>
            <person name="Lei B."/>
            <person name="Liao W."/>
            <person name="Wang J."/>
            <person name="Ji L."/>
            <person name="Li Y."/>
            <person name="Guo B."/>
            <person name="Mustafa N.S."/>
            <person name="Li S."/>
            <person name="Yun Q."/>
            <person name="Keller S.R."/>
            <person name="Mao J."/>
            <person name="Zhang R."/>
            <person name="Strauss S.H."/>
        </authorList>
    </citation>
    <scope>NUCLEOTIDE SEQUENCE</scope>
    <source>
        <strain evidence="1">GM15</strain>
        <tissue evidence="1">Leaf</tissue>
    </source>
</reference>
<organism evidence="1 2">
    <name type="scientific">Populus tomentosa</name>
    <name type="common">Chinese white poplar</name>
    <dbReference type="NCBI Taxonomy" id="118781"/>
    <lineage>
        <taxon>Eukaryota</taxon>
        <taxon>Viridiplantae</taxon>
        <taxon>Streptophyta</taxon>
        <taxon>Embryophyta</taxon>
        <taxon>Tracheophyta</taxon>
        <taxon>Spermatophyta</taxon>
        <taxon>Magnoliopsida</taxon>
        <taxon>eudicotyledons</taxon>
        <taxon>Gunneridae</taxon>
        <taxon>Pentapetalae</taxon>
        <taxon>rosids</taxon>
        <taxon>fabids</taxon>
        <taxon>Malpighiales</taxon>
        <taxon>Salicaceae</taxon>
        <taxon>Saliceae</taxon>
        <taxon>Populus</taxon>
    </lineage>
</organism>
<dbReference type="AlphaFoldDB" id="A0A8X7ZTI5"/>
<sequence length="114" mass="12963">MKVISGEDAHNTIVKETAEKVLSSLQPHQIPGAVKSIKQFLSSSQPKMTELVEGYVSNLFEAYFAVVTTEIQVECCEFYKFRRCFQAQQDMISVLMGIPRKGNRVFSRLLILME</sequence>
<proteinExistence type="predicted"/>
<name>A0A8X7ZTI5_POPTO</name>
<dbReference type="OrthoDB" id="1935339at2759"/>
<accession>A0A8X7ZTI5</accession>
<comment type="caution">
    <text evidence="1">The sequence shown here is derived from an EMBL/GenBank/DDBJ whole genome shotgun (WGS) entry which is preliminary data.</text>
</comment>
<gene>
    <name evidence="1" type="ORF">POTOM_016868</name>
</gene>